<comment type="caution">
    <text evidence="13">The sequence shown here is derived from an EMBL/GenBank/DDBJ whole genome shotgun (WGS) entry which is preliminary data.</text>
</comment>
<feature type="region of interest" description="Disordered" evidence="12">
    <location>
        <begin position="1"/>
        <end position="99"/>
    </location>
</feature>
<comment type="catalytic activity">
    <reaction evidence="1">
        <text>D-glyceraldehyde 3-phosphate = dihydroxyacetone phosphate</text>
        <dbReference type="Rhea" id="RHEA:18585"/>
        <dbReference type="ChEBI" id="CHEBI:57642"/>
        <dbReference type="ChEBI" id="CHEBI:59776"/>
        <dbReference type="EC" id="5.3.1.1"/>
    </reaction>
</comment>
<dbReference type="AlphaFoldDB" id="A0A8T0V0S3"/>
<feature type="compositionally biased region" description="Low complexity" evidence="12">
    <location>
        <begin position="71"/>
        <end position="84"/>
    </location>
</feature>
<dbReference type="GO" id="GO:0005829">
    <property type="term" value="C:cytosol"/>
    <property type="evidence" value="ECO:0007669"/>
    <property type="project" value="TreeGrafter"/>
</dbReference>
<keyword evidence="8" id="KW-0963">Cytoplasm</keyword>
<sequence>MTARRRRPSPRLAPPHDGAAPPLRLAPPRNGAAPPLRLAPPRNGAAPPLRLRWIRRAACPPPPPLRHRRPSGSSSPPAASTSRTRSSRPRSRTPPARKEVFVSPPYMFLPVVKSQLRPEFQVAAQNCWVKKGGAFTGEVSLQWKRCPHHLD</sequence>
<reference evidence="13" key="1">
    <citation type="submission" date="2020-05" db="EMBL/GenBank/DDBJ databases">
        <title>WGS assembly of Panicum virgatum.</title>
        <authorList>
            <person name="Lovell J.T."/>
            <person name="Jenkins J."/>
            <person name="Shu S."/>
            <person name="Juenger T.E."/>
            <person name="Schmutz J."/>
        </authorList>
    </citation>
    <scope>NUCLEOTIDE SEQUENCE</scope>
    <source>
        <strain evidence="13">AP13</strain>
    </source>
</reference>
<accession>A0A8T0V0S3</accession>
<proteinExistence type="inferred from homology"/>
<evidence type="ECO:0000256" key="4">
    <source>
        <dbReference type="ARBA" id="ARBA00007422"/>
    </source>
</evidence>
<organism evidence="13 14">
    <name type="scientific">Panicum virgatum</name>
    <name type="common">Blackwell switchgrass</name>
    <dbReference type="NCBI Taxonomy" id="38727"/>
    <lineage>
        <taxon>Eukaryota</taxon>
        <taxon>Viridiplantae</taxon>
        <taxon>Streptophyta</taxon>
        <taxon>Embryophyta</taxon>
        <taxon>Tracheophyta</taxon>
        <taxon>Spermatophyta</taxon>
        <taxon>Magnoliopsida</taxon>
        <taxon>Liliopsida</taxon>
        <taxon>Poales</taxon>
        <taxon>Poaceae</taxon>
        <taxon>PACMAD clade</taxon>
        <taxon>Panicoideae</taxon>
        <taxon>Panicodae</taxon>
        <taxon>Paniceae</taxon>
        <taxon>Panicinae</taxon>
        <taxon>Panicum</taxon>
        <taxon>Panicum sect. Hiantes</taxon>
    </lineage>
</organism>
<dbReference type="GO" id="GO:0004807">
    <property type="term" value="F:triose-phosphate isomerase activity"/>
    <property type="evidence" value="ECO:0007669"/>
    <property type="project" value="UniProtKB-EC"/>
</dbReference>
<dbReference type="PANTHER" id="PTHR21139:SF34">
    <property type="entry name" value="TRIOSEPHOSPHATE ISOMERASE, CYTOSOLIC"/>
    <property type="match status" value="1"/>
</dbReference>
<dbReference type="EC" id="5.3.1.1" evidence="6"/>
<dbReference type="GO" id="GO:0006094">
    <property type="term" value="P:gluconeogenesis"/>
    <property type="evidence" value="ECO:0007669"/>
    <property type="project" value="UniProtKB-KW"/>
</dbReference>
<keyword evidence="9" id="KW-0324">Glycolysis</keyword>
<dbReference type="Proteomes" id="UP000823388">
    <property type="component" value="Chromosome 3K"/>
</dbReference>
<name>A0A8T0V0S3_PANVG</name>
<evidence type="ECO:0000256" key="10">
    <source>
        <dbReference type="ARBA" id="ARBA00023235"/>
    </source>
</evidence>
<dbReference type="SUPFAM" id="SSF51351">
    <property type="entry name" value="Triosephosphate isomerase (TIM)"/>
    <property type="match status" value="1"/>
</dbReference>
<comment type="pathway">
    <text evidence="2">Carbohydrate degradation; glycolysis; D-glyceraldehyde 3-phosphate from glycerone phosphate: step 1/1.</text>
</comment>
<keyword evidence="10" id="KW-0413">Isomerase</keyword>
<feature type="compositionally biased region" description="Low complexity" evidence="12">
    <location>
        <begin position="19"/>
        <end position="51"/>
    </location>
</feature>
<gene>
    <name evidence="13" type="ORF">PVAP13_3KG264452</name>
</gene>
<dbReference type="InterPro" id="IPR035990">
    <property type="entry name" value="TIM_sf"/>
</dbReference>
<keyword evidence="14" id="KW-1185">Reference proteome</keyword>
<dbReference type="Gene3D" id="3.20.20.70">
    <property type="entry name" value="Aldolase class I"/>
    <property type="match status" value="1"/>
</dbReference>
<comment type="subunit">
    <text evidence="5">Homodimer.</text>
</comment>
<evidence type="ECO:0000313" key="13">
    <source>
        <dbReference type="EMBL" id="KAG2627855.1"/>
    </source>
</evidence>
<evidence type="ECO:0000256" key="8">
    <source>
        <dbReference type="ARBA" id="ARBA00022490"/>
    </source>
</evidence>
<comment type="similarity">
    <text evidence="4">Belongs to the triosephosphate isomerase family.</text>
</comment>
<dbReference type="GO" id="GO:0046166">
    <property type="term" value="P:glyceraldehyde-3-phosphate biosynthetic process"/>
    <property type="evidence" value="ECO:0007669"/>
    <property type="project" value="TreeGrafter"/>
</dbReference>
<evidence type="ECO:0000313" key="14">
    <source>
        <dbReference type="Proteomes" id="UP000823388"/>
    </source>
</evidence>
<dbReference type="InterPro" id="IPR000652">
    <property type="entry name" value="Triosephosphate_isomerase"/>
</dbReference>
<keyword evidence="7" id="KW-0312">Gluconeogenesis</keyword>
<dbReference type="EMBL" id="CM029041">
    <property type="protein sequence ID" value="KAG2627855.1"/>
    <property type="molecule type" value="Genomic_DNA"/>
</dbReference>
<dbReference type="PANTHER" id="PTHR21139">
    <property type="entry name" value="TRIOSEPHOSPHATE ISOMERASE"/>
    <property type="match status" value="1"/>
</dbReference>
<evidence type="ECO:0000256" key="7">
    <source>
        <dbReference type="ARBA" id="ARBA00022432"/>
    </source>
</evidence>
<evidence type="ECO:0000256" key="3">
    <source>
        <dbReference type="ARBA" id="ARBA00004742"/>
    </source>
</evidence>
<evidence type="ECO:0000256" key="12">
    <source>
        <dbReference type="SAM" id="MobiDB-lite"/>
    </source>
</evidence>
<evidence type="ECO:0000256" key="6">
    <source>
        <dbReference type="ARBA" id="ARBA00011940"/>
    </source>
</evidence>
<dbReference type="PROSITE" id="PS51440">
    <property type="entry name" value="TIM_2"/>
    <property type="match status" value="1"/>
</dbReference>
<dbReference type="Pfam" id="PF00121">
    <property type="entry name" value="TIM"/>
    <property type="match status" value="1"/>
</dbReference>
<protein>
    <recommendedName>
        <fullName evidence="11">Triosephosphate isomerase, cytosolic</fullName>
        <ecNumber evidence="6">5.3.1.1</ecNumber>
    </recommendedName>
</protein>
<dbReference type="GO" id="GO:0006096">
    <property type="term" value="P:glycolytic process"/>
    <property type="evidence" value="ECO:0007669"/>
    <property type="project" value="UniProtKB-KW"/>
</dbReference>
<comment type="pathway">
    <text evidence="3">Carbohydrate biosynthesis; gluconeogenesis.</text>
</comment>
<evidence type="ECO:0000256" key="11">
    <source>
        <dbReference type="ARBA" id="ARBA00039870"/>
    </source>
</evidence>
<evidence type="ECO:0000256" key="1">
    <source>
        <dbReference type="ARBA" id="ARBA00000474"/>
    </source>
</evidence>
<evidence type="ECO:0000256" key="5">
    <source>
        <dbReference type="ARBA" id="ARBA00011738"/>
    </source>
</evidence>
<dbReference type="InterPro" id="IPR013785">
    <property type="entry name" value="Aldolase_TIM"/>
</dbReference>
<evidence type="ECO:0000256" key="2">
    <source>
        <dbReference type="ARBA" id="ARBA00004680"/>
    </source>
</evidence>
<dbReference type="GO" id="GO:0019563">
    <property type="term" value="P:glycerol catabolic process"/>
    <property type="evidence" value="ECO:0007669"/>
    <property type="project" value="TreeGrafter"/>
</dbReference>
<evidence type="ECO:0000256" key="9">
    <source>
        <dbReference type="ARBA" id="ARBA00023152"/>
    </source>
</evidence>